<dbReference type="SMART" id="SM00881">
    <property type="entry name" value="CoA_binding"/>
    <property type="match status" value="1"/>
</dbReference>
<name>A0A193LEH8_9GAMM</name>
<organism evidence="2 3">
    <name type="scientific">Woeseia oceani</name>
    <dbReference type="NCBI Taxonomy" id="1548547"/>
    <lineage>
        <taxon>Bacteria</taxon>
        <taxon>Pseudomonadati</taxon>
        <taxon>Pseudomonadota</taxon>
        <taxon>Gammaproteobacteria</taxon>
        <taxon>Woeseiales</taxon>
        <taxon>Woeseiaceae</taxon>
        <taxon>Woeseia</taxon>
    </lineage>
</organism>
<dbReference type="Gene3D" id="3.40.50.720">
    <property type="entry name" value="NAD(P)-binding Rossmann-like Domain"/>
    <property type="match status" value="1"/>
</dbReference>
<evidence type="ECO:0000313" key="2">
    <source>
        <dbReference type="EMBL" id="ANO50861.1"/>
    </source>
</evidence>
<dbReference type="InterPro" id="IPR036291">
    <property type="entry name" value="NAD(P)-bd_dom_sf"/>
</dbReference>
<dbReference type="PANTHER" id="PTHR33303:SF2">
    <property type="entry name" value="COA-BINDING DOMAIN-CONTAINING PROTEIN"/>
    <property type="match status" value="1"/>
</dbReference>
<dbReference type="EMBL" id="CP016268">
    <property type="protein sequence ID" value="ANO50861.1"/>
    <property type="molecule type" value="Genomic_DNA"/>
</dbReference>
<reference evidence="2 3" key="1">
    <citation type="submission" date="2016-06" db="EMBL/GenBank/DDBJ databases">
        <title>Complete genome sequence of a deep-branching marine Gamma Proteobacterium Woeseia oceani type strain XK5.</title>
        <authorList>
            <person name="Mu D."/>
            <person name="Du Z."/>
        </authorList>
    </citation>
    <scope>NUCLEOTIDE SEQUENCE [LARGE SCALE GENOMIC DNA]</scope>
    <source>
        <strain evidence="2 3">XK5</strain>
    </source>
</reference>
<dbReference type="InterPro" id="IPR003781">
    <property type="entry name" value="CoA-bd"/>
</dbReference>
<dbReference type="KEGG" id="woc:BA177_06250"/>
<evidence type="ECO:0000259" key="1">
    <source>
        <dbReference type="SMART" id="SM00881"/>
    </source>
</evidence>
<dbReference type="RefSeq" id="WP_068614291.1">
    <property type="nucleotide sequence ID" value="NZ_CP016268.1"/>
</dbReference>
<dbReference type="AlphaFoldDB" id="A0A193LEH8"/>
<gene>
    <name evidence="2" type="ORF">BA177_06250</name>
</gene>
<keyword evidence="3" id="KW-1185">Reference proteome</keyword>
<dbReference type="Pfam" id="PF13380">
    <property type="entry name" value="CoA_binding_2"/>
    <property type="match status" value="1"/>
</dbReference>
<protein>
    <recommendedName>
        <fullName evidence="1">CoA-binding domain-containing protein</fullName>
    </recommendedName>
</protein>
<accession>A0A193LEH8</accession>
<dbReference type="OrthoDB" id="9807426at2"/>
<proteinExistence type="predicted"/>
<dbReference type="STRING" id="1548547.BA177_06250"/>
<feature type="domain" description="CoA-binding" evidence="1">
    <location>
        <begin position="16"/>
        <end position="114"/>
    </location>
</feature>
<evidence type="ECO:0000313" key="3">
    <source>
        <dbReference type="Proteomes" id="UP000092695"/>
    </source>
</evidence>
<sequence length="145" mass="16309">MSSAQDEYDDNELRRILDDTDTIAMLGASPRGNRDSHRVMRYLQQKGYRVIPVNPTLDADQTILGERVYAALADIPDEFQMVDVFRRSDAVAGIVDELLALRNKPAFLWLQLGVSDVNAANKAEDAGIEVVMDRCLKIEHSRLFS</sequence>
<dbReference type="SUPFAM" id="SSF51735">
    <property type="entry name" value="NAD(P)-binding Rossmann-fold domains"/>
    <property type="match status" value="1"/>
</dbReference>
<dbReference type="Proteomes" id="UP000092695">
    <property type="component" value="Chromosome"/>
</dbReference>
<dbReference type="PANTHER" id="PTHR33303">
    <property type="entry name" value="CYTOPLASMIC PROTEIN-RELATED"/>
    <property type="match status" value="1"/>
</dbReference>